<dbReference type="Proteomes" id="UP001239111">
    <property type="component" value="Chromosome 2"/>
</dbReference>
<protein>
    <submittedName>
        <fullName evidence="1">Uncharacterized protein</fullName>
    </submittedName>
</protein>
<evidence type="ECO:0000313" key="1">
    <source>
        <dbReference type="EMBL" id="KAJ8681194.1"/>
    </source>
</evidence>
<accession>A0ACC2PD24</accession>
<reference evidence="1" key="1">
    <citation type="submission" date="2023-04" db="EMBL/GenBank/DDBJ databases">
        <title>A chromosome-level genome assembly of the parasitoid wasp Eretmocerus hayati.</title>
        <authorList>
            <person name="Zhong Y."/>
            <person name="Liu S."/>
            <person name="Liu Y."/>
        </authorList>
    </citation>
    <scope>NUCLEOTIDE SEQUENCE</scope>
    <source>
        <strain evidence="1">ZJU_SS_LIU_2023</strain>
    </source>
</reference>
<keyword evidence="2" id="KW-1185">Reference proteome</keyword>
<organism evidence="1 2">
    <name type="scientific">Eretmocerus hayati</name>
    <dbReference type="NCBI Taxonomy" id="131215"/>
    <lineage>
        <taxon>Eukaryota</taxon>
        <taxon>Metazoa</taxon>
        <taxon>Ecdysozoa</taxon>
        <taxon>Arthropoda</taxon>
        <taxon>Hexapoda</taxon>
        <taxon>Insecta</taxon>
        <taxon>Pterygota</taxon>
        <taxon>Neoptera</taxon>
        <taxon>Endopterygota</taxon>
        <taxon>Hymenoptera</taxon>
        <taxon>Apocrita</taxon>
        <taxon>Proctotrupomorpha</taxon>
        <taxon>Chalcidoidea</taxon>
        <taxon>Aphelinidae</taxon>
        <taxon>Aphelininae</taxon>
        <taxon>Eretmocerus</taxon>
    </lineage>
</organism>
<proteinExistence type="predicted"/>
<evidence type="ECO:0000313" key="2">
    <source>
        <dbReference type="Proteomes" id="UP001239111"/>
    </source>
</evidence>
<comment type="caution">
    <text evidence="1">The sequence shown here is derived from an EMBL/GenBank/DDBJ whole genome shotgun (WGS) entry which is preliminary data.</text>
</comment>
<gene>
    <name evidence="1" type="ORF">QAD02_016981</name>
</gene>
<name>A0ACC2PD24_9HYME</name>
<sequence length="182" mass="20241">MNSSSGGCDSPSVASAGSSRAPSRHRQSSERLQYERRFDALALDVSGFGPNSASTPRSEFAKHVERRLQQRRRSSEGSECELWEDYGVVEFLERGLASPDDSSPEERVEAMRETLADCTDILEAEGSLSDFLFHVARTKYGKIYVRVVRTLLLNRGKDHEKTLGSPGTWGQYVLLDVLGENP</sequence>
<dbReference type="EMBL" id="CM056742">
    <property type="protein sequence ID" value="KAJ8681194.1"/>
    <property type="molecule type" value="Genomic_DNA"/>
</dbReference>